<dbReference type="Proteomes" id="UP000623795">
    <property type="component" value="Unassembled WGS sequence"/>
</dbReference>
<feature type="chain" id="PRO_5045106912" evidence="2">
    <location>
        <begin position="30"/>
        <end position="201"/>
    </location>
</feature>
<evidence type="ECO:0000313" key="4">
    <source>
        <dbReference type="Proteomes" id="UP000623795"/>
    </source>
</evidence>
<organism evidence="3 4">
    <name type="scientific">Aromatoleum toluvorans</name>
    <dbReference type="NCBI Taxonomy" id="92002"/>
    <lineage>
        <taxon>Bacteria</taxon>
        <taxon>Pseudomonadati</taxon>
        <taxon>Pseudomonadota</taxon>
        <taxon>Betaproteobacteria</taxon>
        <taxon>Rhodocyclales</taxon>
        <taxon>Rhodocyclaceae</taxon>
        <taxon>Aromatoleum</taxon>
    </lineage>
</organism>
<dbReference type="InterPro" id="IPR004564">
    <property type="entry name" value="OM_lipoprot_carrier_LolA-like"/>
</dbReference>
<dbReference type="SUPFAM" id="SSF89392">
    <property type="entry name" value="Prokaryotic lipoproteins and lipoprotein localization factors"/>
    <property type="match status" value="1"/>
</dbReference>
<evidence type="ECO:0000256" key="1">
    <source>
        <dbReference type="ARBA" id="ARBA00022729"/>
    </source>
</evidence>
<dbReference type="RefSeq" id="WP_169255919.1">
    <property type="nucleotide sequence ID" value="NZ_WTVN01000012.1"/>
</dbReference>
<sequence>MSRAAYLRWSIAILLALGAALGIAGPAAAAEGWTIAQLMQALGKQSSGQATFVERKHLAVLDQPVESSGELRFQAPDRLEKITLKPRPESLVLEGDNLTVTRGKKQFSVRLSDYGAVAGFIDSIRATLAGDRATLERTYALHLAGSAERWTLTLLPRDQRMAEVIVRINIAGTRGQLREIEIIQADGDRSVMEIVATGPIR</sequence>
<reference evidence="3 4" key="1">
    <citation type="submission" date="2019-12" db="EMBL/GenBank/DDBJ databases">
        <title>Comparative genomics gives insights into the taxonomy of the Azoarcus-Aromatoleum group and reveals separate origins of nif in the plant-associated Azoarcus and non-plant-associated Aromatoleum sub-groups.</title>
        <authorList>
            <person name="Lafos M."/>
            <person name="Maluk M."/>
            <person name="Batista M."/>
            <person name="Junghare M."/>
            <person name="Carmona M."/>
            <person name="Faoro H."/>
            <person name="Cruz L.M."/>
            <person name="Battistoni F."/>
            <person name="De Souza E."/>
            <person name="Pedrosa F."/>
            <person name="Chen W.-M."/>
            <person name="Poole P.S."/>
            <person name="Dixon R.A."/>
            <person name="James E.K."/>
        </authorList>
    </citation>
    <scope>NUCLEOTIDE SEQUENCE [LARGE SCALE GENOMIC DNA]</scope>
    <source>
        <strain evidence="3 4">Td21</strain>
    </source>
</reference>
<comment type="caution">
    <text evidence="3">The sequence shown here is derived from an EMBL/GenBank/DDBJ whole genome shotgun (WGS) entry which is preliminary data.</text>
</comment>
<keyword evidence="1 2" id="KW-0732">Signal</keyword>
<gene>
    <name evidence="3" type="ORF">GPA22_09945</name>
</gene>
<dbReference type="CDD" id="cd16325">
    <property type="entry name" value="LolA"/>
    <property type="match status" value="1"/>
</dbReference>
<dbReference type="Pfam" id="PF19574">
    <property type="entry name" value="LolA_3"/>
    <property type="match status" value="1"/>
</dbReference>
<feature type="signal peptide" evidence="2">
    <location>
        <begin position="1"/>
        <end position="29"/>
    </location>
</feature>
<accession>A0ABX1Q0K5</accession>
<dbReference type="InterPro" id="IPR029046">
    <property type="entry name" value="LolA/LolB/LppX"/>
</dbReference>
<evidence type="ECO:0000313" key="3">
    <source>
        <dbReference type="EMBL" id="NMG44049.1"/>
    </source>
</evidence>
<dbReference type="EMBL" id="WTVN01000012">
    <property type="protein sequence ID" value="NMG44049.1"/>
    <property type="molecule type" value="Genomic_DNA"/>
</dbReference>
<keyword evidence="3" id="KW-0449">Lipoprotein</keyword>
<protein>
    <submittedName>
        <fullName evidence="3">Outer membrane lipoprotein carrier protein LolA</fullName>
    </submittedName>
</protein>
<proteinExistence type="predicted"/>
<name>A0ABX1Q0K5_9RHOO</name>
<keyword evidence="4" id="KW-1185">Reference proteome</keyword>
<evidence type="ECO:0000256" key="2">
    <source>
        <dbReference type="SAM" id="SignalP"/>
    </source>
</evidence>
<dbReference type="Gene3D" id="2.50.20.10">
    <property type="entry name" value="Lipoprotein localisation LolA/LolB/LppX"/>
    <property type="match status" value="1"/>
</dbReference>